<feature type="domain" description="DUF1707" evidence="6">
    <location>
        <begin position="13"/>
        <end position="55"/>
    </location>
</feature>
<evidence type="ECO:0000256" key="3">
    <source>
        <dbReference type="ARBA" id="ARBA00022989"/>
    </source>
</evidence>
<gene>
    <name evidence="7" type="ORF">EII35_00325</name>
</gene>
<evidence type="ECO:0000256" key="1">
    <source>
        <dbReference type="ARBA" id="ARBA00004141"/>
    </source>
</evidence>
<organism evidence="7 8">
    <name type="scientific">Arachnia propionica</name>
    <dbReference type="NCBI Taxonomy" id="1750"/>
    <lineage>
        <taxon>Bacteria</taxon>
        <taxon>Bacillati</taxon>
        <taxon>Actinomycetota</taxon>
        <taxon>Actinomycetes</taxon>
        <taxon>Propionibacteriales</taxon>
        <taxon>Propionibacteriaceae</taxon>
        <taxon>Arachnia</taxon>
    </lineage>
</organism>
<dbReference type="Proteomes" id="UP000280935">
    <property type="component" value="Unassembled WGS sequence"/>
</dbReference>
<sequence>MIEILHESTINVAVDRVQQAFVDGRIDEPELERRLDLILTATGHAQLRLALEGLPAAPVPAATPAPVRNQDHPASALIHLSGLISGPILPGVAHLASQPGSPARRASTDALNFQLLSVGIFVATMLLGWLGLGAPRVVWGLTWAALTIVAAVKAHRGKRWENPLTRLTGFRPVDEDSLPALRRPEA</sequence>
<comment type="caution">
    <text evidence="7">The sequence shown here is derived from an EMBL/GenBank/DDBJ whole genome shotgun (WGS) entry which is preliminary data.</text>
</comment>
<dbReference type="RefSeq" id="WP_125226466.1">
    <property type="nucleotide sequence ID" value="NZ_RQYT01000001.1"/>
</dbReference>
<dbReference type="EMBL" id="RQYT01000001">
    <property type="protein sequence ID" value="RRD51364.1"/>
    <property type="molecule type" value="Genomic_DNA"/>
</dbReference>
<name>A0A3P1WXI5_9ACTN</name>
<keyword evidence="3 5" id="KW-1133">Transmembrane helix</keyword>
<reference evidence="7 8" key="1">
    <citation type="submission" date="2018-11" db="EMBL/GenBank/DDBJ databases">
        <title>Genomes From Bacteria Associated with the Canine Oral Cavity: a Test Case for Automated Genome-Based Taxonomic Assignment.</title>
        <authorList>
            <person name="Coil D.A."/>
            <person name="Jospin G."/>
            <person name="Darling A.E."/>
            <person name="Wallis C."/>
            <person name="Davis I.J."/>
            <person name="Harris S."/>
            <person name="Eisen J.A."/>
            <person name="Holcombe L.J."/>
            <person name="O'Flynn C."/>
        </authorList>
    </citation>
    <scope>NUCLEOTIDE SEQUENCE [LARGE SCALE GENOMIC DNA]</scope>
    <source>
        <strain evidence="7 8">OH2822_COT-296</strain>
    </source>
</reference>
<dbReference type="OrthoDB" id="3734539at2"/>
<proteinExistence type="predicted"/>
<dbReference type="Pfam" id="PF09685">
    <property type="entry name" value="MamF_MmsF"/>
    <property type="match status" value="1"/>
</dbReference>
<keyword evidence="4 5" id="KW-0472">Membrane</keyword>
<evidence type="ECO:0000259" key="6">
    <source>
        <dbReference type="Pfam" id="PF08044"/>
    </source>
</evidence>
<dbReference type="Pfam" id="PF08044">
    <property type="entry name" value="DUF1707"/>
    <property type="match status" value="1"/>
</dbReference>
<dbReference type="InterPro" id="IPR012551">
    <property type="entry name" value="DUF1707_SHOCT-like"/>
</dbReference>
<evidence type="ECO:0000256" key="4">
    <source>
        <dbReference type="ARBA" id="ARBA00023136"/>
    </source>
</evidence>
<evidence type="ECO:0000313" key="8">
    <source>
        <dbReference type="Proteomes" id="UP000280935"/>
    </source>
</evidence>
<dbReference type="InterPro" id="IPR019109">
    <property type="entry name" value="MamF_MmsF"/>
</dbReference>
<keyword evidence="2 5" id="KW-0812">Transmembrane</keyword>
<evidence type="ECO:0000313" key="7">
    <source>
        <dbReference type="EMBL" id="RRD51364.1"/>
    </source>
</evidence>
<evidence type="ECO:0000256" key="2">
    <source>
        <dbReference type="ARBA" id="ARBA00022692"/>
    </source>
</evidence>
<protein>
    <submittedName>
        <fullName evidence="7">DUF1707 and DUF4870 domain-containing protein</fullName>
    </submittedName>
</protein>
<accession>A0A3P1WXI5</accession>
<evidence type="ECO:0000256" key="5">
    <source>
        <dbReference type="SAM" id="Phobius"/>
    </source>
</evidence>
<feature type="transmembrane region" description="Helical" evidence="5">
    <location>
        <begin position="137"/>
        <end position="154"/>
    </location>
</feature>
<feature type="transmembrane region" description="Helical" evidence="5">
    <location>
        <begin position="111"/>
        <end position="131"/>
    </location>
</feature>
<dbReference type="AlphaFoldDB" id="A0A3P1WXI5"/>
<comment type="subcellular location">
    <subcellularLocation>
        <location evidence="1">Membrane</location>
        <topology evidence="1">Multi-pass membrane protein</topology>
    </subcellularLocation>
</comment>